<sequence>MQKPVQPQALYWGRREITFAKLKDLKALCAFIPVQFREFYASSQAVTPSPRKLRTGPILKNIPTVSSEDEQDLSDEMFSSDSKYVCNFTGCTLNSVRNKKFSFH</sequence>
<accession>A0AAV3Y7Z2</accession>
<reference evidence="1 2" key="1">
    <citation type="journal article" date="2021" name="Elife">
        <title>Chloroplast acquisition without the gene transfer in kleptoplastic sea slugs, Plakobranchus ocellatus.</title>
        <authorList>
            <person name="Maeda T."/>
            <person name="Takahashi S."/>
            <person name="Yoshida T."/>
            <person name="Shimamura S."/>
            <person name="Takaki Y."/>
            <person name="Nagai Y."/>
            <person name="Toyoda A."/>
            <person name="Suzuki Y."/>
            <person name="Arimoto A."/>
            <person name="Ishii H."/>
            <person name="Satoh N."/>
            <person name="Nishiyama T."/>
            <person name="Hasebe M."/>
            <person name="Maruyama T."/>
            <person name="Minagawa J."/>
            <person name="Obokata J."/>
            <person name="Shigenobu S."/>
        </authorList>
    </citation>
    <scope>NUCLEOTIDE SEQUENCE [LARGE SCALE GENOMIC DNA]</scope>
</reference>
<dbReference type="Proteomes" id="UP000735302">
    <property type="component" value="Unassembled WGS sequence"/>
</dbReference>
<comment type="caution">
    <text evidence="1">The sequence shown here is derived from an EMBL/GenBank/DDBJ whole genome shotgun (WGS) entry which is preliminary data.</text>
</comment>
<dbReference type="EMBL" id="BLXT01000592">
    <property type="protein sequence ID" value="GFN78581.1"/>
    <property type="molecule type" value="Genomic_DNA"/>
</dbReference>
<dbReference type="AlphaFoldDB" id="A0AAV3Y7Z2"/>
<evidence type="ECO:0000313" key="1">
    <source>
        <dbReference type="EMBL" id="GFN78581.1"/>
    </source>
</evidence>
<name>A0AAV3Y7Z2_9GAST</name>
<protein>
    <submittedName>
        <fullName evidence="1">Uncharacterized protein</fullName>
    </submittedName>
</protein>
<gene>
    <name evidence="1" type="ORF">PoB_000508700</name>
</gene>
<keyword evidence="2" id="KW-1185">Reference proteome</keyword>
<organism evidence="1 2">
    <name type="scientific">Plakobranchus ocellatus</name>
    <dbReference type="NCBI Taxonomy" id="259542"/>
    <lineage>
        <taxon>Eukaryota</taxon>
        <taxon>Metazoa</taxon>
        <taxon>Spiralia</taxon>
        <taxon>Lophotrochozoa</taxon>
        <taxon>Mollusca</taxon>
        <taxon>Gastropoda</taxon>
        <taxon>Heterobranchia</taxon>
        <taxon>Euthyneura</taxon>
        <taxon>Panpulmonata</taxon>
        <taxon>Sacoglossa</taxon>
        <taxon>Placobranchoidea</taxon>
        <taxon>Plakobranchidae</taxon>
        <taxon>Plakobranchus</taxon>
    </lineage>
</organism>
<evidence type="ECO:0000313" key="2">
    <source>
        <dbReference type="Proteomes" id="UP000735302"/>
    </source>
</evidence>
<proteinExistence type="predicted"/>